<keyword evidence="1" id="KW-0472">Membrane</keyword>
<dbReference type="EMBL" id="CAJFCV020000001">
    <property type="protein sequence ID" value="CAG9089118.1"/>
    <property type="molecule type" value="Genomic_DNA"/>
</dbReference>
<keyword evidence="1" id="KW-1133">Transmembrane helix</keyword>
<accession>A0A811K8R0</accession>
<dbReference type="Proteomes" id="UP000582659">
    <property type="component" value="Unassembled WGS sequence"/>
</dbReference>
<keyword evidence="1" id="KW-0812">Transmembrane</keyword>
<sequence length="115" mass="12393">MGSEAKAEWGACHAEWGRRVGSGVSGDDAISRSAVRSLCARLWGWRLRRTRCRGEAATDWRGCASVTHPGGDCEIDLGIEAVGFGDQGPYSSASTTLACLSMGFHLLLVLLWTRH</sequence>
<proteinExistence type="predicted"/>
<evidence type="ECO:0000313" key="2">
    <source>
        <dbReference type="EMBL" id="CAD5211767.1"/>
    </source>
</evidence>
<reference evidence="2" key="1">
    <citation type="submission" date="2020-09" db="EMBL/GenBank/DDBJ databases">
        <authorList>
            <person name="Kikuchi T."/>
        </authorList>
    </citation>
    <scope>NUCLEOTIDE SEQUENCE</scope>
    <source>
        <strain evidence="2">Ka4C1</strain>
    </source>
</reference>
<evidence type="ECO:0000256" key="1">
    <source>
        <dbReference type="SAM" id="Phobius"/>
    </source>
</evidence>
<dbReference type="AlphaFoldDB" id="A0A811K8R0"/>
<protein>
    <submittedName>
        <fullName evidence="2">(pine wood nematode) hypothetical protein</fullName>
    </submittedName>
</protein>
<comment type="caution">
    <text evidence="2">The sequence shown here is derived from an EMBL/GenBank/DDBJ whole genome shotgun (WGS) entry which is preliminary data.</text>
</comment>
<gene>
    <name evidence="2" type="ORF">BXYJ_LOCUS2593</name>
</gene>
<keyword evidence="3" id="KW-1185">Reference proteome</keyword>
<dbReference type="Proteomes" id="UP000659654">
    <property type="component" value="Unassembled WGS sequence"/>
</dbReference>
<organism evidence="2 3">
    <name type="scientific">Bursaphelenchus xylophilus</name>
    <name type="common">Pinewood nematode worm</name>
    <name type="synonym">Aphelenchoides xylophilus</name>
    <dbReference type="NCBI Taxonomy" id="6326"/>
    <lineage>
        <taxon>Eukaryota</taxon>
        <taxon>Metazoa</taxon>
        <taxon>Ecdysozoa</taxon>
        <taxon>Nematoda</taxon>
        <taxon>Chromadorea</taxon>
        <taxon>Rhabditida</taxon>
        <taxon>Tylenchina</taxon>
        <taxon>Tylenchomorpha</taxon>
        <taxon>Aphelenchoidea</taxon>
        <taxon>Aphelenchoididae</taxon>
        <taxon>Bursaphelenchus</taxon>
    </lineage>
</organism>
<evidence type="ECO:0000313" key="3">
    <source>
        <dbReference type="Proteomes" id="UP000659654"/>
    </source>
</evidence>
<dbReference type="EMBL" id="CAJFDI010000001">
    <property type="protein sequence ID" value="CAD5211767.1"/>
    <property type="molecule type" value="Genomic_DNA"/>
</dbReference>
<feature type="transmembrane region" description="Helical" evidence="1">
    <location>
        <begin position="93"/>
        <end position="112"/>
    </location>
</feature>
<name>A0A811K8R0_BURXY</name>